<dbReference type="EMBL" id="BLXT01005691">
    <property type="protein sequence ID" value="GFO25118.1"/>
    <property type="molecule type" value="Genomic_DNA"/>
</dbReference>
<comment type="caution">
    <text evidence="1">The sequence shown here is derived from an EMBL/GenBank/DDBJ whole genome shotgun (WGS) entry which is preliminary data.</text>
</comment>
<accession>A0AAV4BZQ7</accession>
<protein>
    <submittedName>
        <fullName evidence="1">Uncharacterized protein</fullName>
    </submittedName>
</protein>
<evidence type="ECO:0000313" key="1">
    <source>
        <dbReference type="EMBL" id="GFO25118.1"/>
    </source>
</evidence>
<keyword evidence="2" id="KW-1185">Reference proteome</keyword>
<name>A0AAV4BZQ7_9GAST</name>
<evidence type="ECO:0000313" key="2">
    <source>
        <dbReference type="Proteomes" id="UP000735302"/>
    </source>
</evidence>
<gene>
    <name evidence="1" type="ORF">PoB_005162300</name>
</gene>
<proteinExistence type="predicted"/>
<reference evidence="1 2" key="1">
    <citation type="journal article" date="2021" name="Elife">
        <title>Chloroplast acquisition without the gene transfer in kleptoplastic sea slugs, Plakobranchus ocellatus.</title>
        <authorList>
            <person name="Maeda T."/>
            <person name="Takahashi S."/>
            <person name="Yoshida T."/>
            <person name="Shimamura S."/>
            <person name="Takaki Y."/>
            <person name="Nagai Y."/>
            <person name="Toyoda A."/>
            <person name="Suzuki Y."/>
            <person name="Arimoto A."/>
            <person name="Ishii H."/>
            <person name="Satoh N."/>
            <person name="Nishiyama T."/>
            <person name="Hasebe M."/>
            <person name="Maruyama T."/>
            <person name="Minagawa J."/>
            <person name="Obokata J."/>
            <person name="Shigenobu S."/>
        </authorList>
    </citation>
    <scope>NUCLEOTIDE SEQUENCE [LARGE SCALE GENOMIC DNA]</scope>
</reference>
<dbReference type="AlphaFoldDB" id="A0AAV4BZQ7"/>
<sequence length="80" mass="8965">MEWDMAHSATWNQLLYPSLYDPLSTYANPVQWGVNNYPHAHSAKASRPHNISQFLQSSSKSGQVHLATQQCVAASCYDNI</sequence>
<dbReference type="Proteomes" id="UP000735302">
    <property type="component" value="Unassembled WGS sequence"/>
</dbReference>
<organism evidence="1 2">
    <name type="scientific">Plakobranchus ocellatus</name>
    <dbReference type="NCBI Taxonomy" id="259542"/>
    <lineage>
        <taxon>Eukaryota</taxon>
        <taxon>Metazoa</taxon>
        <taxon>Spiralia</taxon>
        <taxon>Lophotrochozoa</taxon>
        <taxon>Mollusca</taxon>
        <taxon>Gastropoda</taxon>
        <taxon>Heterobranchia</taxon>
        <taxon>Euthyneura</taxon>
        <taxon>Panpulmonata</taxon>
        <taxon>Sacoglossa</taxon>
        <taxon>Placobranchoidea</taxon>
        <taxon>Plakobranchidae</taxon>
        <taxon>Plakobranchus</taxon>
    </lineage>
</organism>